<name>A0A0R1HMF2_9LACO</name>
<dbReference type="EMBL" id="AZCX01000004">
    <property type="protein sequence ID" value="KRK47998.1"/>
    <property type="molecule type" value="Genomic_DNA"/>
</dbReference>
<dbReference type="OrthoDB" id="9799909at2"/>
<evidence type="ECO:0000313" key="2">
    <source>
        <dbReference type="EMBL" id="KRK47998.1"/>
    </source>
</evidence>
<dbReference type="Proteomes" id="UP000050911">
    <property type="component" value="Unassembled WGS sequence"/>
</dbReference>
<feature type="domain" description="SprT-like" evidence="1">
    <location>
        <begin position="4"/>
        <end position="148"/>
    </location>
</feature>
<dbReference type="RefSeq" id="WP_054660541.1">
    <property type="nucleotide sequence ID" value="NZ_AZCX01000004.1"/>
</dbReference>
<dbReference type="PATRIC" id="fig|1302272.5.peg.1752"/>
<comment type="caution">
    <text evidence="2">The sequence shown here is derived from an EMBL/GenBank/DDBJ whole genome shotgun (WGS) entry which is preliminary data.</text>
</comment>
<reference evidence="2 3" key="1">
    <citation type="journal article" date="2015" name="Genome Announc.">
        <title>Expanding the biotechnology potential of lactobacilli through comparative genomics of 213 strains and associated genera.</title>
        <authorList>
            <person name="Sun Z."/>
            <person name="Harris H.M."/>
            <person name="McCann A."/>
            <person name="Guo C."/>
            <person name="Argimon S."/>
            <person name="Zhang W."/>
            <person name="Yang X."/>
            <person name="Jeffery I.B."/>
            <person name="Cooney J.C."/>
            <person name="Kagawa T.F."/>
            <person name="Liu W."/>
            <person name="Song Y."/>
            <person name="Salvetti E."/>
            <person name="Wrobel A."/>
            <person name="Rasinkangas P."/>
            <person name="Parkhill J."/>
            <person name="Rea M.C."/>
            <person name="O'Sullivan O."/>
            <person name="Ritari J."/>
            <person name="Douillard F.P."/>
            <person name="Paul Ross R."/>
            <person name="Yang R."/>
            <person name="Briner A.E."/>
            <person name="Felis G.E."/>
            <person name="de Vos W.M."/>
            <person name="Barrangou R."/>
            <person name="Klaenhammer T.R."/>
            <person name="Caufield P.W."/>
            <person name="Cui Y."/>
            <person name="Zhang H."/>
            <person name="O'Toole P.W."/>
        </authorList>
    </citation>
    <scope>NUCLEOTIDE SEQUENCE [LARGE SCALE GENOMIC DNA]</scope>
    <source>
        <strain evidence="2 3">JCM 15530</strain>
    </source>
</reference>
<dbReference type="STRING" id="1302272.FC96_GL001726"/>
<sequence length="158" mass="17921">MTDQELQALVKHISLRDFGKAFKHQAIFNSRLKTTGGRYHLTDHHIDINPKMLTNFGTETLEGIIKHELVHYHLHLAGLSGKHATKAFKQLLAAVGGLRYAPRLKSSGQLAHAYEYQCQTCGQVYVRRRHINVEKYVCSRCRGRLSLIGERTINSEVG</sequence>
<dbReference type="AlphaFoldDB" id="A0A0R1HMF2"/>
<gene>
    <name evidence="2" type="ORF">FC96_GL001726</name>
</gene>
<dbReference type="NCBIfam" id="NF003339">
    <property type="entry name" value="PRK04351.1"/>
    <property type="match status" value="1"/>
</dbReference>
<evidence type="ECO:0000313" key="3">
    <source>
        <dbReference type="Proteomes" id="UP000050911"/>
    </source>
</evidence>
<dbReference type="SMART" id="SM00731">
    <property type="entry name" value="SprT"/>
    <property type="match status" value="1"/>
</dbReference>
<organism evidence="2 3">
    <name type="scientific">Secundilactobacillus kimchicus JCM 15530</name>
    <dbReference type="NCBI Taxonomy" id="1302272"/>
    <lineage>
        <taxon>Bacteria</taxon>
        <taxon>Bacillati</taxon>
        <taxon>Bacillota</taxon>
        <taxon>Bacilli</taxon>
        <taxon>Lactobacillales</taxon>
        <taxon>Lactobacillaceae</taxon>
        <taxon>Secundilactobacillus</taxon>
    </lineage>
</organism>
<protein>
    <recommendedName>
        <fullName evidence="1">SprT-like domain-containing protein</fullName>
    </recommendedName>
</protein>
<accession>A0A0R1HMF2</accession>
<evidence type="ECO:0000259" key="1">
    <source>
        <dbReference type="SMART" id="SM00731"/>
    </source>
</evidence>
<dbReference type="GO" id="GO:0006950">
    <property type="term" value="P:response to stress"/>
    <property type="evidence" value="ECO:0007669"/>
    <property type="project" value="UniProtKB-ARBA"/>
</dbReference>
<keyword evidence="3" id="KW-1185">Reference proteome</keyword>
<dbReference type="Pfam" id="PF10263">
    <property type="entry name" value="SprT-like"/>
    <property type="match status" value="1"/>
</dbReference>
<proteinExistence type="predicted"/>
<dbReference type="InterPro" id="IPR006640">
    <property type="entry name" value="SprT-like_domain"/>
</dbReference>